<evidence type="ECO:0000256" key="1">
    <source>
        <dbReference type="SAM" id="Phobius"/>
    </source>
</evidence>
<reference evidence="2 3" key="1">
    <citation type="submission" date="2024-09" db="EMBL/GenBank/DDBJ databases">
        <title>Nodulacao em especies de Leguminosae Basais da Amazonia e Caracterizacao dos Rizobios e Bacterias Associadas aos Nodulos.</title>
        <authorList>
            <person name="Jambeiro I.C.A."/>
            <person name="Lopes I.S."/>
            <person name="Aguiar E.R.G.R."/>
            <person name="Santos A.F.J."/>
            <person name="Dos Santos J.M.F."/>
            <person name="Gross E."/>
        </authorList>
    </citation>
    <scope>NUCLEOTIDE SEQUENCE [LARGE SCALE GENOMIC DNA]</scope>
    <source>
        <strain evidence="2 3">BRUESC1165</strain>
    </source>
</reference>
<keyword evidence="3" id="KW-1185">Reference proteome</keyword>
<dbReference type="Proteomes" id="UP001593940">
    <property type="component" value="Unassembled WGS sequence"/>
</dbReference>
<comment type="caution">
    <text evidence="2">The sequence shown here is derived from an EMBL/GenBank/DDBJ whole genome shotgun (WGS) entry which is preliminary data.</text>
</comment>
<organism evidence="2 3">
    <name type="scientific">Microvirga arabica</name>
    <dbReference type="NCBI Taxonomy" id="1128671"/>
    <lineage>
        <taxon>Bacteria</taxon>
        <taxon>Pseudomonadati</taxon>
        <taxon>Pseudomonadota</taxon>
        <taxon>Alphaproteobacteria</taxon>
        <taxon>Hyphomicrobiales</taxon>
        <taxon>Methylobacteriaceae</taxon>
        <taxon>Microvirga</taxon>
    </lineage>
</organism>
<dbReference type="EMBL" id="JBHOMY010000026">
    <property type="protein sequence ID" value="MFC1457088.1"/>
    <property type="molecule type" value="Genomic_DNA"/>
</dbReference>
<feature type="transmembrane region" description="Helical" evidence="1">
    <location>
        <begin position="100"/>
        <end position="121"/>
    </location>
</feature>
<accession>A0ABV6Y750</accession>
<gene>
    <name evidence="2" type="ORF">ACETIH_10230</name>
</gene>
<evidence type="ECO:0000313" key="2">
    <source>
        <dbReference type="EMBL" id="MFC1457088.1"/>
    </source>
</evidence>
<protein>
    <recommendedName>
        <fullName evidence="4">LPXTG cell wall anchor domain-containing protein</fullName>
    </recommendedName>
</protein>
<evidence type="ECO:0008006" key="4">
    <source>
        <dbReference type="Google" id="ProtNLM"/>
    </source>
</evidence>
<dbReference type="RefSeq" id="WP_377029614.1">
    <property type="nucleotide sequence ID" value="NZ_JBHOMY010000026.1"/>
</dbReference>
<keyword evidence="1" id="KW-1133">Transmembrane helix</keyword>
<name>A0ABV6Y750_9HYPH</name>
<evidence type="ECO:0000313" key="3">
    <source>
        <dbReference type="Proteomes" id="UP001593940"/>
    </source>
</evidence>
<keyword evidence="1" id="KW-0472">Membrane</keyword>
<keyword evidence="1" id="KW-0812">Transmembrane</keyword>
<sequence>MTYHRRGPRETLDSREHHAVFAVGNPNFVLLGKKGQDATMVARPRVWAGHRLHAGDDQQCRIGRDAVMEPLAFGRPPATPGIGEGTTEALPPGTARVGNLLETVGIVIFLALLVGAAVILIRQNRNR</sequence>
<proteinExistence type="predicted"/>